<evidence type="ECO:0000256" key="6">
    <source>
        <dbReference type="ARBA" id="ARBA00023136"/>
    </source>
</evidence>
<feature type="transmembrane region" description="Helical" evidence="7">
    <location>
        <begin position="43"/>
        <end position="64"/>
    </location>
</feature>
<feature type="transmembrane region" description="Helical" evidence="7">
    <location>
        <begin position="160"/>
        <end position="184"/>
    </location>
</feature>
<feature type="transmembrane region" description="Helical" evidence="7">
    <location>
        <begin position="204"/>
        <end position="229"/>
    </location>
</feature>
<evidence type="ECO:0000313" key="10">
    <source>
        <dbReference type="EMBL" id="GIF57490.1"/>
    </source>
</evidence>
<organism evidence="10 11">
    <name type="scientific">Asanoa iriomotensis</name>
    <dbReference type="NCBI Taxonomy" id="234613"/>
    <lineage>
        <taxon>Bacteria</taxon>
        <taxon>Bacillati</taxon>
        <taxon>Actinomycetota</taxon>
        <taxon>Actinomycetes</taxon>
        <taxon>Micromonosporales</taxon>
        <taxon>Micromonosporaceae</taxon>
        <taxon>Asanoa</taxon>
    </lineage>
</organism>
<evidence type="ECO:0000256" key="1">
    <source>
        <dbReference type="ARBA" id="ARBA00004651"/>
    </source>
</evidence>
<accession>A0ABQ4C5E3</accession>
<evidence type="ECO:0000256" key="4">
    <source>
        <dbReference type="ARBA" id="ARBA00022692"/>
    </source>
</evidence>
<dbReference type="Proteomes" id="UP000624325">
    <property type="component" value="Unassembled WGS sequence"/>
</dbReference>
<evidence type="ECO:0000256" key="2">
    <source>
        <dbReference type="ARBA" id="ARBA00022448"/>
    </source>
</evidence>
<dbReference type="CDD" id="cd06261">
    <property type="entry name" value="TM_PBP2"/>
    <property type="match status" value="1"/>
</dbReference>
<reference evidence="10 11" key="1">
    <citation type="submission" date="2021-01" db="EMBL/GenBank/DDBJ databases">
        <title>Whole genome shotgun sequence of Asanoa iriomotensis NBRC 100142.</title>
        <authorList>
            <person name="Komaki H."/>
            <person name="Tamura T."/>
        </authorList>
    </citation>
    <scope>NUCLEOTIDE SEQUENCE [LARGE SCALE GENOMIC DNA]</scope>
    <source>
        <strain evidence="10 11">NBRC 100142</strain>
    </source>
</reference>
<keyword evidence="3" id="KW-1003">Cell membrane</keyword>
<feature type="transmembrane region" description="Helical" evidence="7">
    <location>
        <begin position="256"/>
        <end position="277"/>
    </location>
</feature>
<dbReference type="InterPro" id="IPR000515">
    <property type="entry name" value="MetI-like"/>
</dbReference>
<dbReference type="InterPro" id="IPR035906">
    <property type="entry name" value="MetI-like_sf"/>
</dbReference>
<feature type="region of interest" description="Disordered" evidence="8">
    <location>
        <begin position="1"/>
        <end position="20"/>
    </location>
</feature>
<feature type="transmembrane region" description="Helical" evidence="7">
    <location>
        <begin position="102"/>
        <end position="121"/>
    </location>
</feature>
<keyword evidence="4 7" id="KW-0812">Transmembrane</keyword>
<proteinExistence type="inferred from homology"/>
<comment type="subcellular location">
    <subcellularLocation>
        <location evidence="1 7">Cell membrane</location>
        <topology evidence="1 7">Multi-pass membrane protein</topology>
    </subcellularLocation>
</comment>
<evidence type="ECO:0000313" key="11">
    <source>
        <dbReference type="Proteomes" id="UP000624325"/>
    </source>
</evidence>
<dbReference type="Gene3D" id="1.10.3720.10">
    <property type="entry name" value="MetI-like"/>
    <property type="match status" value="1"/>
</dbReference>
<dbReference type="PANTHER" id="PTHR30151">
    <property type="entry name" value="ALKANE SULFONATE ABC TRANSPORTER-RELATED, MEMBRANE SUBUNIT"/>
    <property type="match status" value="1"/>
</dbReference>
<comment type="caution">
    <text evidence="10">The sequence shown here is derived from an EMBL/GenBank/DDBJ whole genome shotgun (WGS) entry which is preliminary data.</text>
</comment>
<evidence type="ECO:0000256" key="5">
    <source>
        <dbReference type="ARBA" id="ARBA00022989"/>
    </source>
</evidence>
<sequence>MSPTPPTVSDPAERTTAAPASAADALLNRPMAKPSLLRRRPELLLSPAVLVLVLVAWHLAVKWWNLSDFVLPPPAEVIQALIRNTQEGRYTDHLIYTVRNSLVGFAAGTVLGVLVGGLLAASSIMERVLHPYIVAFQTFPKIALVPMLTIWFGFDSQPKIIIAAILAFFPVMVNAYAGLTAVDVESEELMRSLRSSRMQTFVKLRLPTALPYIFAGLELALVFAILGAVTGEFLGSREGLGFLIQQFSVQLRTEDIFALLIIFAALGMAAHMLITWLRKKIIYWQG</sequence>
<keyword evidence="11" id="KW-1185">Reference proteome</keyword>
<evidence type="ECO:0000256" key="7">
    <source>
        <dbReference type="RuleBase" id="RU363032"/>
    </source>
</evidence>
<evidence type="ECO:0000256" key="8">
    <source>
        <dbReference type="SAM" id="MobiDB-lite"/>
    </source>
</evidence>
<name>A0ABQ4C5E3_9ACTN</name>
<dbReference type="RefSeq" id="WP_203703704.1">
    <property type="nucleotide sequence ID" value="NZ_BAAALU010000010.1"/>
</dbReference>
<evidence type="ECO:0000259" key="9">
    <source>
        <dbReference type="PROSITE" id="PS50928"/>
    </source>
</evidence>
<dbReference type="SUPFAM" id="SSF161098">
    <property type="entry name" value="MetI-like"/>
    <property type="match status" value="1"/>
</dbReference>
<dbReference type="PROSITE" id="PS50928">
    <property type="entry name" value="ABC_TM1"/>
    <property type="match status" value="1"/>
</dbReference>
<protein>
    <submittedName>
        <fullName evidence="10">ABC transporter permease</fullName>
    </submittedName>
</protein>
<dbReference type="Pfam" id="PF00528">
    <property type="entry name" value="BPD_transp_1"/>
    <property type="match status" value="1"/>
</dbReference>
<feature type="domain" description="ABC transmembrane type-1" evidence="9">
    <location>
        <begin position="94"/>
        <end position="274"/>
    </location>
</feature>
<keyword evidence="2 7" id="KW-0813">Transport</keyword>
<feature type="transmembrane region" description="Helical" evidence="7">
    <location>
        <begin position="133"/>
        <end position="154"/>
    </location>
</feature>
<keyword evidence="6 7" id="KW-0472">Membrane</keyword>
<gene>
    <name evidence="10" type="ORF">Air01nite_35850</name>
</gene>
<comment type="similarity">
    <text evidence="7">Belongs to the binding-protein-dependent transport system permease family.</text>
</comment>
<dbReference type="PANTHER" id="PTHR30151:SF20">
    <property type="entry name" value="ABC TRANSPORTER PERMEASE PROTEIN HI_0355-RELATED"/>
    <property type="match status" value="1"/>
</dbReference>
<evidence type="ECO:0000256" key="3">
    <source>
        <dbReference type="ARBA" id="ARBA00022475"/>
    </source>
</evidence>
<dbReference type="EMBL" id="BONC01000023">
    <property type="protein sequence ID" value="GIF57490.1"/>
    <property type="molecule type" value="Genomic_DNA"/>
</dbReference>
<keyword evidence="5 7" id="KW-1133">Transmembrane helix</keyword>